<dbReference type="PANTHER" id="PTHR46970">
    <property type="entry name" value="BASIC HELIX-LOOP-HELIX DOMAIN-CONTAINING PROTEIN USF3"/>
    <property type="match status" value="1"/>
</dbReference>
<dbReference type="InterPro" id="IPR036638">
    <property type="entry name" value="HLH_DNA-bd_sf"/>
</dbReference>
<dbReference type="PANTHER" id="PTHR46970:SF1">
    <property type="entry name" value="BASIC HELIX-LOOP-HELIX DOMAIN-CONTAINING PROTEIN USF3"/>
    <property type="match status" value="1"/>
</dbReference>
<dbReference type="PROSITE" id="PS50888">
    <property type="entry name" value="BHLH"/>
    <property type="match status" value="1"/>
</dbReference>
<organism evidence="4 5">
    <name type="scientific">Oryzias melastigma</name>
    <name type="common">Marine medaka</name>
    <dbReference type="NCBI Taxonomy" id="30732"/>
    <lineage>
        <taxon>Eukaryota</taxon>
        <taxon>Metazoa</taxon>
        <taxon>Chordata</taxon>
        <taxon>Craniata</taxon>
        <taxon>Vertebrata</taxon>
        <taxon>Euteleostomi</taxon>
        <taxon>Actinopterygii</taxon>
        <taxon>Neopterygii</taxon>
        <taxon>Teleostei</taxon>
        <taxon>Neoteleostei</taxon>
        <taxon>Acanthomorphata</taxon>
        <taxon>Ovalentaria</taxon>
        <taxon>Atherinomorphae</taxon>
        <taxon>Beloniformes</taxon>
        <taxon>Adrianichthyidae</taxon>
        <taxon>Oryziinae</taxon>
        <taxon>Oryzias</taxon>
    </lineage>
</organism>
<dbReference type="GO" id="GO:0001228">
    <property type="term" value="F:DNA-binding transcription activator activity, RNA polymerase II-specific"/>
    <property type="evidence" value="ECO:0007669"/>
    <property type="project" value="TreeGrafter"/>
</dbReference>
<comment type="caution">
    <text evidence="4">The sequence shown here is derived from an EMBL/GenBank/DDBJ whole genome shotgun (WGS) entry which is preliminary data.</text>
</comment>
<dbReference type="Gene3D" id="4.10.280.10">
    <property type="entry name" value="Helix-loop-helix DNA-binding domain"/>
    <property type="match status" value="1"/>
</dbReference>
<reference evidence="4" key="1">
    <citation type="journal article" name="BMC Genomics">
        <title>Long-read sequencing and de novo genome assembly of marine medaka (Oryzias melastigma).</title>
        <authorList>
            <person name="Liang P."/>
            <person name="Saqib H.S.A."/>
            <person name="Ni X."/>
            <person name="Shen Y."/>
        </authorList>
    </citation>
    <scope>NUCLEOTIDE SEQUENCE</scope>
    <source>
        <strain evidence="4">Bigg-433</strain>
    </source>
</reference>
<feature type="domain" description="BHLH" evidence="3">
    <location>
        <begin position="18"/>
        <end position="69"/>
    </location>
</feature>
<sequence length="144" mass="16815">MPEMTETQTPGHKPKRKKNKESHNADERHRKEKINAGINRIGNLLPCCQSLKQSKNMILDQAFRYITELKKQNDAMLLEGGDKAQAEEIRRLRRQLEELRKKSAHYIDLLKAHDINFLEDPTIHWKGKQRCVKLTKVTPYSQAS</sequence>
<protein>
    <submittedName>
        <fullName evidence="4">Basic helix-loop-helix domain-containing protein KIAA2018</fullName>
    </submittedName>
</protein>
<keyword evidence="1" id="KW-0175">Coiled coil</keyword>
<dbReference type="SUPFAM" id="SSF47459">
    <property type="entry name" value="HLH, helix-loop-helix DNA-binding domain"/>
    <property type="match status" value="1"/>
</dbReference>
<dbReference type="GO" id="GO:0046983">
    <property type="term" value="F:protein dimerization activity"/>
    <property type="evidence" value="ECO:0007669"/>
    <property type="project" value="InterPro"/>
</dbReference>
<dbReference type="CDD" id="cd18910">
    <property type="entry name" value="bHLHzip_USF3"/>
    <property type="match status" value="1"/>
</dbReference>
<dbReference type="Proteomes" id="UP000646548">
    <property type="component" value="Unassembled WGS sequence"/>
</dbReference>
<evidence type="ECO:0000313" key="4">
    <source>
        <dbReference type="EMBL" id="KAF6727322.1"/>
    </source>
</evidence>
<evidence type="ECO:0000256" key="1">
    <source>
        <dbReference type="SAM" id="Coils"/>
    </source>
</evidence>
<dbReference type="GO" id="GO:0000977">
    <property type="term" value="F:RNA polymerase II transcription regulatory region sequence-specific DNA binding"/>
    <property type="evidence" value="ECO:0007669"/>
    <property type="project" value="TreeGrafter"/>
</dbReference>
<name>A0A834FDP5_ORYME</name>
<dbReference type="InterPro" id="IPR053252">
    <property type="entry name" value="EMT_regulator"/>
</dbReference>
<feature type="coiled-coil region" evidence="1">
    <location>
        <begin position="82"/>
        <end position="109"/>
    </location>
</feature>
<dbReference type="InterPro" id="IPR048064">
    <property type="entry name" value="USF3_bHLH"/>
</dbReference>
<feature type="compositionally biased region" description="Polar residues" evidence="2">
    <location>
        <begin position="1"/>
        <end position="10"/>
    </location>
</feature>
<dbReference type="InterPro" id="IPR011598">
    <property type="entry name" value="bHLH_dom"/>
</dbReference>
<evidence type="ECO:0000313" key="5">
    <source>
        <dbReference type="Proteomes" id="UP000646548"/>
    </source>
</evidence>
<evidence type="ECO:0000256" key="2">
    <source>
        <dbReference type="SAM" id="MobiDB-lite"/>
    </source>
</evidence>
<feature type="region of interest" description="Disordered" evidence="2">
    <location>
        <begin position="1"/>
        <end position="32"/>
    </location>
</feature>
<dbReference type="SMART" id="SM00353">
    <property type="entry name" value="HLH"/>
    <property type="match status" value="1"/>
</dbReference>
<dbReference type="EMBL" id="WKFB01000307">
    <property type="protein sequence ID" value="KAF6727322.1"/>
    <property type="molecule type" value="Genomic_DNA"/>
</dbReference>
<evidence type="ECO:0000259" key="3">
    <source>
        <dbReference type="PROSITE" id="PS50888"/>
    </source>
</evidence>
<accession>A0A834FDP5</accession>
<dbReference type="GO" id="GO:0010719">
    <property type="term" value="P:negative regulation of epithelial to mesenchymal transition"/>
    <property type="evidence" value="ECO:0007669"/>
    <property type="project" value="TreeGrafter"/>
</dbReference>
<dbReference type="AlphaFoldDB" id="A0A834FDP5"/>
<dbReference type="Pfam" id="PF00010">
    <property type="entry name" value="HLH"/>
    <property type="match status" value="1"/>
</dbReference>
<dbReference type="FunFam" id="4.10.280.10:FF:000051">
    <property type="entry name" value="Basic helix-loop-helix domain-containing protein KIAA2018"/>
    <property type="match status" value="1"/>
</dbReference>
<proteinExistence type="predicted"/>
<gene>
    <name evidence="4" type="ORF">FQA47_022588</name>
</gene>